<proteinExistence type="predicted"/>
<accession>Q4A2D8</accession>
<organismHost>
    <name type="scientific">Emiliania huxleyi</name>
    <name type="common">Coccolithophore</name>
    <name type="synonym">Pontosphaera huxleyi</name>
    <dbReference type="NCBI Taxonomy" id="2903"/>
</organismHost>
<evidence type="ECO:0000313" key="3">
    <source>
        <dbReference type="EMBL" id="CAI65768.1"/>
    </source>
</evidence>
<dbReference type="RefSeq" id="YP_294099.1">
    <property type="nucleotide sequence ID" value="NC_007346.1"/>
</dbReference>
<keyword evidence="4" id="KW-1185">Reference proteome</keyword>
<evidence type="ECO:0000256" key="2">
    <source>
        <dbReference type="SAM" id="Phobius"/>
    </source>
</evidence>
<keyword evidence="2" id="KW-0472">Membrane</keyword>
<dbReference type="KEGG" id="vg:3654630"/>
<keyword evidence="2" id="KW-1133">Transmembrane helix</keyword>
<protein>
    <submittedName>
        <fullName evidence="3">Putative membrane protein</fullName>
    </submittedName>
</protein>
<feature type="transmembrane region" description="Helical" evidence="2">
    <location>
        <begin position="117"/>
        <end position="138"/>
    </location>
</feature>
<keyword evidence="2" id="KW-0812">Transmembrane</keyword>
<dbReference type="GeneID" id="3654630"/>
<name>Q4A2D8_EHV8U</name>
<reference evidence="3 4" key="1">
    <citation type="journal article" date="2005" name="Science">
        <title>Complete genome sequence and lytic phase transcription profile of a Coccolithovirus.</title>
        <authorList>
            <person name="Wilson W.H."/>
            <person name="Schroeder D.C."/>
            <person name="Allen M.J."/>
            <person name="Holden M.T.G."/>
            <person name="Parkhill J."/>
            <person name="Barrell B.G."/>
            <person name="Churcher C."/>
            <person name="Hamlin N."/>
            <person name="Mungall K."/>
            <person name="Norbertczak H."/>
            <person name="Quail M.A."/>
            <person name="Price C."/>
            <person name="Rabbinowitsch E."/>
            <person name="Walker D."/>
            <person name="Craigon M."/>
            <person name="Roy D."/>
            <person name="Ghazal P."/>
        </authorList>
    </citation>
    <scope>NUCLEOTIDE SEQUENCE [LARGE SCALE GENOMIC DNA]</scope>
    <source>
        <strain evidence="4">Isolate United Kingdom/English Channel/1999</strain>
    </source>
</reference>
<gene>
    <name evidence="3" type="ORF">EhV341</name>
</gene>
<feature type="transmembrane region" description="Helical" evidence="2">
    <location>
        <begin position="27"/>
        <end position="45"/>
    </location>
</feature>
<dbReference type="Proteomes" id="UP000000863">
    <property type="component" value="Segment"/>
</dbReference>
<evidence type="ECO:0000313" key="4">
    <source>
        <dbReference type="Proteomes" id="UP000000863"/>
    </source>
</evidence>
<evidence type="ECO:0000256" key="1">
    <source>
        <dbReference type="SAM" id="Coils"/>
    </source>
</evidence>
<organism evidence="3 4">
    <name type="scientific">Emiliania huxleyi virus 86 (isolate United Kingdom/English Channel/1999)</name>
    <name type="common">EhV-86</name>
    <dbReference type="NCBI Taxonomy" id="654925"/>
    <lineage>
        <taxon>Viruses</taxon>
        <taxon>Varidnaviria</taxon>
        <taxon>Bamfordvirae</taxon>
        <taxon>Nucleocytoviricota</taxon>
        <taxon>Megaviricetes</taxon>
        <taxon>Algavirales</taxon>
        <taxon>Phycodnaviridae</taxon>
        <taxon>Coccolithovirus</taxon>
        <taxon>Coccolithovirus huxleyi</taxon>
        <taxon>Emiliania huxleyi virus 86</taxon>
    </lineage>
</organism>
<sequence>MSSIKNPEDGPSLLEKIKKRAIEYKKVIITVIVVGIVLGLVYYFTTRDSGIIDNDGVVGCPICENSSCVAEKAEILTLEGEVVILEGHKERLEGRISTLETELDDTEDALARKTRDFIGSTIGLIFATIITGVGTFFITRSVYGRSSKSTVAATPTTSTGTSP</sequence>
<dbReference type="EMBL" id="AJ890364">
    <property type="protein sequence ID" value="CAI65768.1"/>
    <property type="molecule type" value="Genomic_DNA"/>
</dbReference>
<keyword evidence="1" id="KW-0175">Coiled coil</keyword>
<feature type="coiled-coil region" evidence="1">
    <location>
        <begin position="82"/>
        <end position="116"/>
    </location>
</feature>